<dbReference type="SMART" id="SM00530">
    <property type="entry name" value="HTH_XRE"/>
    <property type="match status" value="1"/>
</dbReference>
<evidence type="ECO:0000313" key="3">
    <source>
        <dbReference type="Proteomes" id="UP000521358"/>
    </source>
</evidence>
<dbReference type="RefSeq" id="WP_167808016.1">
    <property type="nucleotide sequence ID" value="NZ_JAAVMB010000017.1"/>
</dbReference>
<organism evidence="2 3">
    <name type="scientific">Vagococcus fluvialis</name>
    <dbReference type="NCBI Taxonomy" id="2738"/>
    <lineage>
        <taxon>Bacteria</taxon>
        <taxon>Bacillati</taxon>
        <taxon>Bacillota</taxon>
        <taxon>Bacilli</taxon>
        <taxon>Lactobacillales</taxon>
        <taxon>Enterococcaceae</taxon>
        <taxon>Vagococcus</taxon>
    </lineage>
</organism>
<dbReference type="AlphaFoldDB" id="A0A7X6DAT0"/>
<dbReference type="PROSITE" id="PS50943">
    <property type="entry name" value="HTH_CROC1"/>
    <property type="match status" value="1"/>
</dbReference>
<gene>
    <name evidence="2" type="ORF">HED35_12770</name>
</gene>
<reference evidence="2 3" key="1">
    <citation type="submission" date="2020-03" db="EMBL/GenBank/DDBJ databases">
        <title>Bacterial samples isolated from urine from healthy bovine heifers (Gyr breed).</title>
        <authorList>
            <person name="Giannattasio-Ferraz S."/>
            <person name="Maskeri L."/>
            <person name="Penido A."/>
            <person name="Barbosa-Stancioli E.F."/>
            <person name="Putonti C."/>
        </authorList>
    </citation>
    <scope>NUCLEOTIDE SEQUENCE [LARGE SCALE GENOMIC DNA]</scope>
    <source>
        <strain evidence="2 3">UFMG-H7</strain>
    </source>
</reference>
<dbReference type="EMBL" id="JAAVMB010000017">
    <property type="protein sequence ID" value="NKC68962.1"/>
    <property type="molecule type" value="Genomic_DNA"/>
</dbReference>
<dbReference type="GO" id="GO:0003677">
    <property type="term" value="F:DNA binding"/>
    <property type="evidence" value="ECO:0007669"/>
    <property type="project" value="InterPro"/>
</dbReference>
<dbReference type="InterPro" id="IPR010982">
    <property type="entry name" value="Lambda_DNA-bd_dom_sf"/>
</dbReference>
<dbReference type="InterPro" id="IPR001387">
    <property type="entry name" value="Cro/C1-type_HTH"/>
</dbReference>
<dbReference type="Proteomes" id="UP000521358">
    <property type="component" value="Unassembled WGS sequence"/>
</dbReference>
<comment type="caution">
    <text evidence="2">The sequence shown here is derived from an EMBL/GenBank/DDBJ whole genome shotgun (WGS) entry which is preliminary data.</text>
</comment>
<dbReference type="SUPFAM" id="SSF47413">
    <property type="entry name" value="lambda repressor-like DNA-binding domains"/>
    <property type="match status" value="1"/>
</dbReference>
<name>A0A7X6DAT0_9ENTE</name>
<protein>
    <submittedName>
        <fullName evidence="2">Helix-turn-helix transcriptional regulator</fullName>
    </submittedName>
</protein>
<sequence>MISSNLSSLLEREDISINKLSKETGIARQTLTSLANNESKGIQFETIDTLLEYFSIEIDELLINETSKIYININVIDDILFIGNKIKKHFPKVENYDHFLFGQFQIIKKTYSSDNFVCFYQPFMIELVENRNGVVLGSNLTILPIDDLNEVKEFCEHYDFVIEQDIENNNKVFRQIMEKIFKSKPINEEPFSRLNSNILDKILTLFEFEENKFSYLVNMNWESSLLPNKYRKDPVVVGQQQSSHVVLYGKAFHYLNYHTSNIYDFFEYKNSLSHSTITS</sequence>
<feature type="domain" description="HTH cro/C1-type" evidence="1">
    <location>
        <begin position="6"/>
        <end position="61"/>
    </location>
</feature>
<dbReference type="Pfam" id="PF13443">
    <property type="entry name" value="HTH_26"/>
    <property type="match status" value="1"/>
</dbReference>
<dbReference type="Gene3D" id="1.10.260.40">
    <property type="entry name" value="lambda repressor-like DNA-binding domains"/>
    <property type="match status" value="1"/>
</dbReference>
<evidence type="ECO:0000313" key="2">
    <source>
        <dbReference type="EMBL" id="NKC68962.1"/>
    </source>
</evidence>
<proteinExistence type="predicted"/>
<evidence type="ECO:0000259" key="1">
    <source>
        <dbReference type="PROSITE" id="PS50943"/>
    </source>
</evidence>
<accession>A0A7X6DAT0</accession>